<dbReference type="SUPFAM" id="SSF53850">
    <property type="entry name" value="Periplasmic binding protein-like II"/>
    <property type="match status" value="1"/>
</dbReference>
<evidence type="ECO:0000313" key="7">
    <source>
        <dbReference type="Proteomes" id="UP000007523"/>
    </source>
</evidence>
<dbReference type="Pfam" id="PF00496">
    <property type="entry name" value="SBP_bac_5"/>
    <property type="match status" value="1"/>
</dbReference>
<organism evidence="6 7">
    <name type="scientific">Paenibacillus mucilaginosus 3016</name>
    <dbReference type="NCBI Taxonomy" id="1116391"/>
    <lineage>
        <taxon>Bacteria</taxon>
        <taxon>Bacillati</taxon>
        <taxon>Bacillota</taxon>
        <taxon>Bacilli</taxon>
        <taxon>Bacillales</taxon>
        <taxon>Paenibacillaceae</taxon>
        <taxon>Paenibacillus</taxon>
    </lineage>
</organism>
<keyword evidence="7" id="KW-1185">Reference proteome</keyword>
<evidence type="ECO:0000256" key="3">
    <source>
        <dbReference type="ARBA" id="ARBA00022729"/>
    </source>
</evidence>
<dbReference type="InterPro" id="IPR000914">
    <property type="entry name" value="SBP_5_dom"/>
</dbReference>
<proteinExistence type="inferred from homology"/>
<evidence type="ECO:0000259" key="5">
    <source>
        <dbReference type="Pfam" id="PF00496"/>
    </source>
</evidence>
<dbReference type="PANTHER" id="PTHR30290:SF9">
    <property type="entry name" value="OLIGOPEPTIDE-BINDING PROTEIN APPA"/>
    <property type="match status" value="1"/>
</dbReference>
<dbReference type="PIRSF" id="PIRSF002741">
    <property type="entry name" value="MppA"/>
    <property type="match status" value="1"/>
</dbReference>
<keyword evidence="2" id="KW-0813">Transport</keyword>
<dbReference type="RefSeq" id="WP_014368655.1">
    <property type="nucleotide sequence ID" value="NC_016935.1"/>
</dbReference>
<evidence type="ECO:0000313" key="6">
    <source>
        <dbReference type="EMBL" id="AFC27934.1"/>
    </source>
</evidence>
<feature type="domain" description="Solute-binding protein family 5" evidence="5">
    <location>
        <begin position="83"/>
        <end position="436"/>
    </location>
</feature>
<keyword evidence="3 4" id="KW-0732">Signal</keyword>
<dbReference type="KEGG" id="pmq:PM3016_995"/>
<dbReference type="PANTHER" id="PTHR30290">
    <property type="entry name" value="PERIPLASMIC BINDING COMPONENT OF ABC TRANSPORTER"/>
    <property type="match status" value="1"/>
</dbReference>
<accession>H6N9C8</accession>
<protein>
    <submittedName>
        <fullName evidence="6">Family 5 extracellular solute-binding protein</fullName>
    </submittedName>
</protein>
<dbReference type="GO" id="GO:0015833">
    <property type="term" value="P:peptide transport"/>
    <property type="evidence" value="ECO:0007669"/>
    <property type="project" value="TreeGrafter"/>
</dbReference>
<gene>
    <name evidence="6" type="ORF">PM3016_995</name>
</gene>
<evidence type="ECO:0000256" key="2">
    <source>
        <dbReference type="ARBA" id="ARBA00022448"/>
    </source>
</evidence>
<feature type="signal peptide" evidence="4">
    <location>
        <begin position="1"/>
        <end position="26"/>
    </location>
</feature>
<reference evidence="6 7" key="1">
    <citation type="journal article" date="2012" name="J. Bacteriol.">
        <title>Complete Genome Sequence of Paenibacillus mucilaginosus 3016, a Bacterium Functional as Microbial Fertilizer.</title>
        <authorList>
            <person name="Ma M."/>
            <person name="Wang Z."/>
            <person name="Li L."/>
            <person name="Jiang X."/>
            <person name="Guan D."/>
            <person name="Cao F."/>
            <person name="Chen H."/>
            <person name="Wang X."/>
            <person name="Shen D."/>
            <person name="Du B."/>
            <person name="Li J."/>
        </authorList>
    </citation>
    <scope>NUCLEOTIDE SEQUENCE [LARGE SCALE GENOMIC DNA]</scope>
    <source>
        <strain evidence="6 7">3016</strain>
    </source>
</reference>
<dbReference type="EMBL" id="CP003235">
    <property type="protein sequence ID" value="AFC27934.1"/>
    <property type="molecule type" value="Genomic_DNA"/>
</dbReference>
<sequence length="538" mass="57921">MKIQWQWALGAVLAGALMLSGCTAGKAVVPAAGEGAGALPKEELVLAIGGEPEAGFDPTTGWGRYGSPLFQSTLLKRDSDLQIVNDLAESYETGGGGRVWTVKLRRDVRFSDGKPLTAADVKYTFDTAAKSGAALDLGNLQETAAPDDYTVVFTLKEPQSAFVGMLVSTGIVPKHAHGPAYGERPVGSGPYKLVQWDKGQQLIAELNPEYYGAKPSFKKLTFLFLNEDAAFAAAKAGQADIVSVPPAFSKGLPAGMRLEAVHSVDNRGILFPFVKSGGRTPEGYPIGNDVTADPAIRQAVNKALDRKALVEGILEGYGTPAYTLNDGLPWFNKEAVVADGDLPGARKLLEAAGWQDSDGDGVREKGGLKAEFPLLYPSGDVTRQSLAIASADMLKGLGVRITVHGKSWDDIEKEMHASAVLFGFGSHDPLEMYHVYGSRFSGVDYYNPGYYSNPAVDAYMNQALRAGSENEALEYWRKAQWDGTTGLSGRGDAPWAWLVNLDHLYLVKQGLDIGRQQIHPHGHGWPVTANIEAWRWKP</sequence>
<dbReference type="HOGENOM" id="CLU_017028_8_5_9"/>
<dbReference type="InterPro" id="IPR030678">
    <property type="entry name" value="Peptide/Ni-bd"/>
</dbReference>
<dbReference type="CDD" id="cd08518">
    <property type="entry name" value="PBP2_NikA_DppA_OppA_like_19"/>
    <property type="match status" value="1"/>
</dbReference>
<dbReference type="Gene3D" id="3.10.105.10">
    <property type="entry name" value="Dipeptide-binding Protein, Domain 3"/>
    <property type="match status" value="1"/>
</dbReference>
<feature type="chain" id="PRO_5038498602" evidence="4">
    <location>
        <begin position="27"/>
        <end position="538"/>
    </location>
</feature>
<comment type="similarity">
    <text evidence="1">Belongs to the bacterial solute-binding protein 5 family.</text>
</comment>
<dbReference type="STRING" id="1116391.PM3016_995"/>
<dbReference type="Gene3D" id="3.40.190.10">
    <property type="entry name" value="Periplasmic binding protein-like II"/>
    <property type="match status" value="1"/>
</dbReference>
<dbReference type="GO" id="GO:0043190">
    <property type="term" value="C:ATP-binding cassette (ABC) transporter complex"/>
    <property type="evidence" value="ECO:0007669"/>
    <property type="project" value="InterPro"/>
</dbReference>
<dbReference type="Proteomes" id="UP000007523">
    <property type="component" value="Chromosome"/>
</dbReference>
<evidence type="ECO:0000256" key="1">
    <source>
        <dbReference type="ARBA" id="ARBA00005695"/>
    </source>
</evidence>
<dbReference type="InterPro" id="IPR039424">
    <property type="entry name" value="SBP_5"/>
</dbReference>
<dbReference type="GO" id="GO:1904680">
    <property type="term" value="F:peptide transmembrane transporter activity"/>
    <property type="evidence" value="ECO:0007669"/>
    <property type="project" value="TreeGrafter"/>
</dbReference>
<evidence type="ECO:0000256" key="4">
    <source>
        <dbReference type="SAM" id="SignalP"/>
    </source>
</evidence>
<name>H6N9C8_9BACL</name>
<dbReference type="GO" id="GO:0042597">
    <property type="term" value="C:periplasmic space"/>
    <property type="evidence" value="ECO:0007669"/>
    <property type="project" value="UniProtKB-ARBA"/>
</dbReference>
<dbReference type="AlphaFoldDB" id="H6N9C8"/>
<dbReference type="PROSITE" id="PS51257">
    <property type="entry name" value="PROKAR_LIPOPROTEIN"/>
    <property type="match status" value="1"/>
</dbReference>